<organism evidence="3 4">
    <name type="scientific">Candidatus Portnoybacteria bacterium RBG_13_41_18</name>
    <dbReference type="NCBI Taxonomy" id="1801991"/>
    <lineage>
        <taxon>Bacteria</taxon>
        <taxon>Candidatus Portnoyibacteriota</taxon>
    </lineage>
</organism>
<reference evidence="3 4" key="1">
    <citation type="journal article" date="2016" name="Nat. Commun.">
        <title>Thousands of microbial genomes shed light on interconnected biogeochemical processes in an aquifer system.</title>
        <authorList>
            <person name="Anantharaman K."/>
            <person name="Brown C.T."/>
            <person name="Hug L.A."/>
            <person name="Sharon I."/>
            <person name="Castelle C.J."/>
            <person name="Probst A.J."/>
            <person name="Thomas B.C."/>
            <person name="Singh A."/>
            <person name="Wilkins M.J."/>
            <person name="Karaoz U."/>
            <person name="Brodie E.L."/>
            <person name="Williams K.H."/>
            <person name="Hubbard S.S."/>
            <person name="Banfield J.F."/>
        </authorList>
    </citation>
    <scope>NUCLEOTIDE SEQUENCE [LARGE SCALE GENOMIC DNA]</scope>
</reference>
<gene>
    <name evidence="3" type="ORF">A2174_01465</name>
</gene>
<accession>A0A1G2F9G4</accession>
<protein>
    <recommendedName>
        <fullName evidence="2">Urease accessory protein UreH-like transmembrane domain-containing protein</fullName>
    </recommendedName>
</protein>
<keyword evidence="1" id="KW-0472">Membrane</keyword>
<keyword evidence="1" id="KW-0812">Transmembrane</keyword>
<evidence type="ECO:0000256" key="1">
    <source>
        <dbReference type="SAM" id="Phobius"/>
    </source>
</evidence>
<evidence type="ECO:0000259" key="2">
    <source>
        <dbReference type="Pfam" id="PF13386"/>
    </source>
</evidence>
<dbReference type="AlphaFoldDB" id="A0A1G2F9G4"/>
<sequence>MIFLALQMLGLKSFRRFQFTAPKILTRYIADPKNFSGKYMPFLLGALTFFLPCGFTITAQGLALLSGNFFQGALIMLFFALGTLPALLVIGLTSVKFSSNHHLSAQFLKVAGILVLFFAVFNINNQLNVLGISAFSNFSTIFTKQNLTDNNNPADDKDLPPIINGQQILKMNASATGYDPRYLKVRANVPVRWEITDIGTGGCTNAIISKSLFSGQIDKAQPN</sequence>
<dbReference type="InterPro" id="IPR008972">
    <property type="entry name" value="Cupredoxin"/>
</dbReference>
<comment type="caution">
    <text evidence="3">The sequence shown here is derived from an EMBL/GenBank/DDBJ whole genome shotgun (WGS) entry which is preliminary data.</text>
</comment>
<dbReference type="PANTHER" id="PTHR42208:SF1">
    <property type="entry name" value="HEAVY METAL TRANSPORTER"/>
    <property type="match status" value="1"/>
</dbReference>
<dbReference type="Proteomes" id="UP000177725">
    <property type="component" value="Unassembled WGS sequence"/>
</dbReference>
<feature type="transmembrane region" description="Helical" evidence="1">
    <location>
        <begin position="107"/>
        <end position="123"/>
    </location>
</feature>
<feature type="transmembrane region" description="Helical" evidence="1">
    <location>
        <begin position="42"/>
        <end position="63"/>
    </location>
</feature>
<evidence type="ECO:0000313" key="3">
    <source>
        <dbReference type="EMBL" id="OGZ34715.1"/>
    </source>
</evidence>
<dbReference type="InterPro" id="IPR039447">
    <property type="entry name" value="UreH-like_TM_dom"/>
</dbReference>
<dbReference type="EMBL" id="MHMV01000014">
    <property type="protein sequence ID" value="OGZ34715.1"/>
    <property type="molecule type" value="Genomic_DNA"/>
</dbReference>
<feature type="domain" description="Urease accessory protein UreH-like transmembrane" evidence="2">
    <location>
        <begin position="1"/>
        <end position="120"/>
    </location>
</feature>
<proteinExistence type="predicted"/>
<evidence type="ECO:0000313" key="4">
    <source>
        <dbReference type="Proteomes" id="UP000177725"/>
    </source>
</evidence>
<keyword evidence="1" id="KW-1133">Transmembrane helix</keyword>
<feature type="transmembrane region" description="Helical" evidence="1">
    <location>
        <begin position="69"/>
        <end position="95"/>
    </location>
</feature>
<dbReference type="Gene3D" id="2.60.40.420">
    <property type="entry name" value="Cupredoxins - blue copper proteins"/>
    <property type="match status" value="1"/>
</dbReference>
<dbReference type="Pfam" id="PF13386">
    <property type="entry name" value="DsbD_2"/>
    <property type="match status" value="1"/>
</dbReference>
<dbReference type="PANTHER" id="PTHR42208">
    <property type="entry name" value="HEAVY METAL TRANSPORTER-RELATED"/>
    <property type="match status" value="1"/>
</dbReference>
<name>A0A1G2F9G4_9BACT</name>